<evidence type="ECO:0000256" key="1">
    <source>
        <dbReference type="SAM" id="MobiDB-lite"/>
    </source>
</evidence>
<dbReference type="STRING" id="1123024.GCA_000423625_01517"/>
<feature type="domain" description="Phage FDXHR zinc binding" evidence="2">
    <location>
        <begin position="7"/>
        <end position="52"/>
    </location>
</feature>
<reference evidence="3 4" key="1">
    <citation type="submission" date="2019-07" db="EMBL/GenBank/DDBJ databases">
        <title>Whole genome shotgun sequence of Pseudonocardia asaccharolytica NBRC 16224.</title>
        <authorList>
            <person name="Hosoyama A."/>
            <person name="Uohara A."/>
            <person name="Ohji S."/>
            <person name="Ichikawa N."/>
        </authorList>
    </citation>
    <scope>NUCLEOTIDE SEQUENCE [LARGE SCALE GENOMIC DNA]</scope>
    <source>
        <strain evidence="3 4">NBRC 16224</strain>
    </source>
</reference>
<evidence type="ECO:0000313" key="4">
    <source>
        <dbReference type="Proteomes" id="UP000321328"/>
    </source>
</evidence>
<protein>
    <recommendedName>
        <fullName evidence="2">Phage FDXHR zinc binding domain-containing protein</fullName>
    </recommendedName>
</protein>
<feature type="region of interest" description="Disordered" evidence="1">
    <location>
        <begin position="72"/>
        <end position="98"/>
    </location>
</feature>
<feature type="compositionally biased region" description="Basic residues" evidence="1">
    <location>
        <begin position="83"/>
        <end position="98"/>
    </location>
</feature>
<evidence type="ECO:0000259" key="2">
    <source>
        <dbReference type="Pfam" id="PF24071"/>
    </source>
</evidence>
<dbReference type="Proteomes" id="UP000321328">
    <property type="component" value="Unassembled WGS sequence"/>
</dbReference>
<gene>
    <name evidence="3" type="ORF">PA7_07750</name>
</gene>
<name>A0A511D207_9PSEU</name>
<comment type="caution">
    <text evidence="3">The sequence shown here is derived from an EMBL/GenBank/DDBJ whole genome shotgun (WGS) entry which is preliminary data.</text>
</comment>
<sequence>MQLVRMSCCGLVWVGVDRAHCCRRTGGCGRVFDDAALWDAHRKGGVCLDPATLGLVQTRNGIWLRAVDYLPGGARPEKLAPPRGRKRPARRAGVRRAG</sequence>
<keyword evidence="4" id="KW-1185">Reference proteome</keyword>
<organism evidence="3 4">
    <name type="scientific">Pseudonocardia asaccharolytica DSM 44247 = NBRC 16224</name>
    <dbReference type="NCBI Taxonomy" id="1123024"/>
    <lineage>
        <taxon>Bacteria</taxon>
        <taxon>Bacillati</taxon>
        <taxon>Actinomycetota</taxon>
        <taxon>Actinomycetes</taxon>
        <taxon>Pseudonocardiales</taxon>
        <taxon>Pseudonocardiaceae</taxon>
        <taxon>Pseudonocardia</taxon>
    </lineage>
</organism>
<dbReference type="Pfam" id="PF24071">
    <property type="entry name" value="Phage_zn_bind_3"/>
    <property type="match status" value="1"/>
</dbReference>
<dbReference type="EMBL" id="BJVI01000005">
    <property type="protein sequence ID" value="GEL16938.1"/>
    <property type="molecule type" value="Genomic_DNA"/>
</dbReference>
<evidence type="ECO:0000313" key="3">
    <source>
        <dbReference type="EMBL" id="GEL16938.1"/>
    </source>
</evidence>
<accession>A0A511D207</accession>
<dbReference type="AlphaFoldDB" id="A0A511D207"/>
<proteinExistence type="predicted"/>
<dbReference type="InterPro" id="IPR058158">
    <property type="entry name" value="Phage_zn-bd_3"/>
</dbReference>